<keyword evidence="2" id="KW-1185">Reference proteome</keyword>
<dbReference type="OrthoDB" id="9130756at2"/>
<organism evidence="1 2">
    <name type="scientific">Pandoraea anhela</name>
    <dbReference type="NCBI Taxonomy" id="2508295"/>
    <lineage>
        <taxon>Bacteria</taxon>
        <taxon>Pseudomonadati</taxon>
        <taxon>Pseudomonadota</taxon>
        <taxon>Betaproteobacteria</taxon>
        <taxon>Burkholderiales</taxon>
        <taxon>Burkholderiaceae</taxon>
        <taxon>Pandoraea</taxon>
    </lineage>
</organism>
<reference evidence="1 2" key="1">
    <citation type="submission" date="2019-08" db="EMBL/GenBank/DDBJ databases">
        <authorList>
            <person name="Peeters C."/>
        </authorList>
    </citation>
    <scope>NUCLEOTIDE SEQUENCE [LARGE SCALE GENOMIC DNA]</scope>
    <source>
        <strain evidence="1 2">LMG 31108</strain>
    </source>
</reference>
<evidence type="ECO:0000313" key="1">
    <source>
        <dbReference type="EMBL" id="VVE57481.1"/>
    </source>
</evidence>
<dbReference type="EMBL" id="CABPSB010000040">
    <property type="protein sequence ID" value="VVE57481.1"/>
    <property type="molecule type" value="Genomic_DNA"/>
</dbReference>
<protein>
    <submittedName>
        <fullName evidence="1">Uncharacterized protein</fullName>
    </submittedName>
</protein>
<dbReference type="Proteomes" id="UP000406256">
    <property type="component" value="Unassembled WGS sequence"/>
</dbReference>
<dbReference type="RefSeq" id="WP_150671627.1">
    <property type="nucleotide sequence ID" value="NZ_CABPSB010000040.1"/>
</dbReference>
<gene>
    <name evidence="1" type="ORF">PAN31108_05205</name>
</gene>
<dbReference type="AlphaFoldDB" id="A0A5E4Z855"/>
<sequence>MQMSDLNTAIDKLAAADLLFLVSVPWVAGGREFRLTQEQVKRYMVDAPLVLAELCGVSRDVYLGYHRDNFTAYCCATTRDGKPCRKSVPGGTLLPEPEAWQALQGKYCTTHG</sequence>
<name>A0A5E4Z855_9BURK</name>
<evidence type="ECO:0000313" key="2">
    <source>
        <dbReference type="Proteomes" id="UP000406256"/>
    </source>
</evidence>
<proteinExistence type="predicted"/>
<accession>A0A5E4Z855</accession>